<dbReference type="EMBL" id="MTZU01000024">
    <property type="protein sequence ID" value="PCE32681.1"/>
    <property type="molecule type" value="Genomic_DNA"/>
</dbReference>
<dbReference type="AlphaFoldDB" id="A0A2A4FH19"/>
<dbReference type="RefSeq" id="WP_084909173.1">
    <property type="nucleotide sequence ID" value="NZ_CP020738.1"/>
</dbReference>
<dbReference type="GO" id="GO:0034755">
    <property type="term" value="P:iron ion transmembrane transport"/>
    <property type="evidence" value="ECO:0007669"/>
    <property type="project" value="TreeGrafter"/>
</dbReference>
<protein>
    <submittedName>
        <fullName evidence="8">Manganese transporter</fullName>
    </submittedName>
</protein>
<dbReference type="GeneID" id="69005987"/>
<dbReference type="GO" id="GO:0005384">
    <property type="term" value="F:manganese ion transmembrane transporter activity"/>
    <property type="evidence" value="ECO:0007669"/>
    <property type="project" value="TreeGrafter"/>
</dbReference>
<keyword evidence="5 7" id="KW-1133">Transmembrane helix</keyword>
<evidence type="ECO:0000256" key="4">
    <source>
        <dbReference type="ARBA" id="ARBA00022847"/>
    </source>
</evidence>
<dbReference type="GO" id="GO:0015086">
    <property type="term" value="F:cadmium ion transmembrane transporter activity"/>
    <property type="evidence" value="ECO:0007669"/>
    <property type="project" value="TreeGrafter"/>
</dbReference>
<feature type="transmembrane region" description="Helical" evidence="7">
    <location>
        <begin position="126"/>
        <end position="150"/>
    </location>
</feature>
<evidence type="ECO:0000256" key="6">
    <source>
        <dbReference type="ARBA" id="ARBA00023136"/>
    </source>
</evidence>
<evidence type="ECO:0000256" key="2">
    <source>
        <dbReference type="ARBA" id="ARBA00022448"/>
    </source>
</evidence>
<keyword evidence="3 7" id="KW-0812">Transmembrane</keyword>
<feature type="transmembrane region" description="Helical" evidence="7">
    <location>
        <begin position="436"/>
        <end position="455"/>
    </location>
</feature>
<keyword evidence="4" id="KW-0769">Symport</keyword>
<comment type="caution">
    <text evidence="8">The sequence shown here is derived from an EMBL/GenBank/DDBJ whole genome shotgun (WGS) entry which is preliminary data.</text>
</comment>
<gene>
    <name evidence="8" type="ORF">BZL54_08495</name>
</gene>
<organism evidence="8 9">
    <name type="scientific">Burkholderia ubonensis subsp. mesacidophila</name>
    <dbReference type="NCBI Taxonomy" id="265293"/>
    <lineage>
        <taxon>Bacteria</taxon>
        <taxon>Pseudomonadati</taxon>
        <taxon>Pseudomonadota</taxon>
        <taxon>Betaproteobacteria</taxon>
        <taxon>Burkholderiales</taxon>
        <taxon>Burkholderiaceae</taxon>
        <taxon>Burkholderia</taxon>
        <taxon>Burkholderia cepacia complex</taxon>
    </lineage>
</organism>
<feature type="transmembrane region" description="Helical" evidence="7">
    <location>
        <begin position="45"/>
        <end position="65"/>
    </location>
</feature>
<dbReference type="InterPro" id="IPR001046">
    <property type="entry name" value="NRAMP_fam"/>
</dbReference>
<evidence type="ECO:0000256" key="5">
    <source>
        <dbReference type="ARBA" id="ARBA00022989"/>
    </source>
</evidence>
<feature type="transmembrane region" description="Helical" evidence="7">
    <location>
        <begin position="461"/>
        <end position="483"/>
    </location>
</feature>
<feature type="transmembrane region" description="Helical" evidence="7">
    <location>
        <begin position="85"/>
        <end position="105"/>
    </location>
</feature>
<feature type="transmembrane region" description="Helical" evidence="7">
    <location>
        <begin position="368"/>
        <end position="389"/>
    </location>
</feature>
<evidence type="ECO:0000256" key="7">
    <source>
        <dbReference type="SAM" id="Phobius"/>
    </source>
</evidence>
<feature type="transmembrane region" description="Helical" evidence="7">
    <location>
        <begin position="323"/>
        <end position="347"/>
    </location>
</feature>
<feature type="transmembrane region" description="Helical" evidence="7">
    <location>
        <begin position="230"/>
        <end position="249"/>
    </location>
</feature>
<feature type="transmembrane region" description="Helical" evidence="7">
    <location>
        <begin position="156"/>
        <end position="176"/>
    </location>
</feature>
<dbReference type="GO" id="GO:0005886">
    <property type="term" value="C:plasma membrane"/>
    <property type="evidence" value="ECO:0007669"/>
    <property type="project" value="TreeGrafter"/>
</dbReference>
<dbReference type="PANTHER" id="PTHR11706">
    <property type="entry name" value="SOLUTE CARRIER PROTEIN FAMILY 11 MEMBER"/>
    <property type="match status" value="1"/>
</dbReference>
<feature type="transmembrane region" description="Helical" evidence="7">
    <location>
        <begin position="270"/>
        <end position="293"/>
    </location>
</feature>
<evidence type="ECO:0000313" key="8">
    <source>
        <dbReference type="EMBL" id="PCE32681.1"/>
    </source>
</evidence>
<feature type="transmembrane region" description="Helical" evidence="7">
    <location>
        <begin position="395"/>
        <end position="415"/>
    </location>
</feature>
<evidence type="ECO:0000313" key="9">
    <source>
        <dbReference type="Proteomes" id="UP000217994"/>
    </source>
</evidence>
<evidence type="ECO:0000256" key="1">
    <source>
        <dbReference type="ARBA" id="ARBA00004141"/>
    </source>
</evidence>
<proteinExistence type="predicted"/>
<dbReference type="Proteomes" id="UP000217994">
    <property type="component" value="Unassembled WGS sequence"/>
</dbReference>
<keyword evidence="6 7" id="KW-0472">Membrane</keyword>
<feature type="transmembrane region" description="Helical" evidence="7">
    <location>
        <begin position="188"/>
        <end position="210"/>
    </location>
</feature>
<keyword evidence="2" id="KW-0813">Transport</keyword>
<dbReference type="PANTHER" id="PTHR11706:SF33">
    <property type="entry name" value="NATURAL RESISTANCE-ASSOCIATED MACROPHAGE PROTEIN 2"/>
    <property type="match status" value="1"/>
</dbReference>
<sequence>MSTPSNVSPPIAVERSAVLDEAHLGDIKGALGTIAHHDTAARGTWWARFRTLLAILGPGLIVMVGDNDAGAFGTYTQAGQNYGTTLLWTLLLLVPVLYVNQEMVLRLGAVTGVGHARLIFERFGKFWGAFSVIDLFLLNALTIVTEFIGITFVLDFFGLPKVAGVCVAAALTMAAVSTGDFRRFERFAVVLCLLSLLLVPVLVTIHPPVAQMTRDFFVPNWPAHAKLSDVMLLVIGIVGTTVAPWQLFFQQSYVIDKRITPRFMKYEKADLWIGIVFVLIGAVAMIGFSSALFGGRPEFGNFTDAGGIIAGLEKYAGRTSATLFAVALLDACIIGAAAVSLSTAYAIGDVFKIRHSLHRNVSDAKGFYLVYFGIVAAAAAIVLIPGSPLGLLTEAVQTLAGVLLPSATVFLLLLCNDKQVLGPWVNSTKLNIFTGAVIWVLVMLSIILTASVMYPDISGEAIVDVLVGGSVFAIVGYLATVLIRRNKRVIEPGVDRSLRGTWRMPPLDTLEPQVMTLTTRIWMGVLRGYLVIAVGLVIVKVVQMMLLK</sequence>
<dbReference type="GO" id="GO:0015293">
    <property type="term" value="F:symporter activity"/>
    <property type="evidence" value="ECO:0007669"/>
    <property type="project" value="UniProtKB-KW"/>
</dbReference>
<name>A0A2A4FH19_9BURK</name>
<reference evidence="8 9" key="1">
    <citation type="submission" date="2017-01" db="EMBL/GenBank/DDBJ databases">
        <title>Whole-Genome Shotgun Sequencing of Two beta-Proteobacterial Species in Search of the Bulgecin Biosynthetic Cluster.</title>
        <authorList>
            <person name="Horsman M.E."/>
            <person name="Marous D.R."/>
            <person name="Li R."/>
            <person name="Oliver R.A."/>
            <person name="Byun B."/>
            <person name="Emrich S.J."/>
            <person name="Boggess B."/>
            <person name="Townsend C.A."/>
            <person name="Mobashery S."/>
        </authorList>
    </citation>
    <scope>NUCLEOTIDE SEQUENCE [LARGE SCALE GENOMIC DNA]</scope>
    <source>
        <strain evidence="8 9">ATCC 31433</strain>
    </source>
</reference>
<dbReference type="Pfam" id="PF01566">
    <property type="entry name" value="Nramp"/>
    <property type="match status" value="1"/>
</dbReference>
<evidence type="ECO:0000256" key="3">
    <source>
        <dbReference type="ARBA" id="ARBA00022692"/>
    </source>
</evidence>
<accession>A0A2A4FH19</accession>
<comment type="subcellular location">
    <subcellularLocation>
        <location evidence="1">Membrane</location>
        <topology evidence="1">Multi-pass membrane protein</topology>
    </subcellularLocation>
</comment>
<feature type="transmembrane region" description="Helical" evidence="7">
    <location>
        <begin position="525"/>
        <end position="546"/>
    </location>
</feature>